<proteinExistence type="predicted"/>
<name>A0A2V4LEG0_AQUAC</name>
<accession>A0A2V4LEG0</accession>
<dbReference type="RefSeq" id="WP_110682545.1">
    <property type="nucleotide sequence ID" value="NZ_QJRX01000005.1"/>
</dbReference>
<protein>
    <submittedName>
        <fullName evidence="1">Uncharacterized protein</fullName>
    </submittedName>
</protein>
<reference evidence="1 2" key="1">
    <citation type="submission" date="2018-06" db="EMBL/GenBank/DDBJ databases">
        <title>Pseudomonas diversity within urban Lake Michigan freshwaters.</title>
        <authorList>
            <person name="Batrich M."/>
            <person name="Hatzopoulos T."/>
            <person name="Putonti C."/>
        </authorList>
    </citation>
    <scope>NUCLEOTIDE SEQUENCE [LARGE SCALE GENOMIC DNA]</scope>
    <source>
        <strain evidence="1 2">MB-090714</strain>
    </source>
</reference>
<dbReference type="OrthoDB" id="5392962at2"/>
<organism evidence="1 2">
    <name type="scientific">Aquipseudomonas alcaligenes</name>
    <name type="common">Pseudomonas alcaligenes</name>
    <dbReference type="NCBI Taxonomy" id="43263"/>
    <lineage>
        <taxon>Bacteria</taxon>
        <taxon>Pseudomonadati</taxon>
        <taxon>Pseudomonadota</taxon>
        <taxon>Gammaproteobacteria</taxon>
        <taxon>Pseudomonadales</taxon>
        <taxon>Pseudomonadaceae</taxon>
        <taxon>Aquipseudomonas</taxon>
    </lineage>
</organism>
<comment type="caution">
    <text evidence="1">The sequence shown here is derived from an EMBL/GenBank/DDBJ whole genome shotgun (WGS) entry which is preliminary data.</text>
</comment>
<dbReference type="Proteomes" id="UP000248146">
    <property type="component" value="Unassembled WGS sequence"/>
</dbReference>
<evidence type="ECO:0000313" key="2">
    <source>
        <dbReference type="Proteomes" id="UP000248146"/>
    </source>
</evidence>
<dbReference type="AlphaFoldDB" id="A0A2V4LEG0"/>
<dbReference type="EMBL" id="QJRX01000005">
    <property type="protein sequence ID" value="PYC24603.1"/>
    <property type="molecule type" value="Genomic_DNA"/>
</dbReference>
<sequence length="295" mass="33122">MRPHVLAFLVVLLGQATPLWGSESTVLGARYESLREVLADNPFQRPLYLESRQTKSSLRGDIYAEVAQPFILVEPALQGIGNWCDMLILHLNVKACYAAGPATAAMLRLHLGRKFDQPLAEAYAFEFRYRLAAAEPNYLRVELEAAQGPLATRDYLIVLEVLALGDQHSFLHLSYSYTYGTLARLAMQAYLATAGRDKVGFSSEGDGADGQPLRQGSMRGVVERNAMRYYLAIEAYLEALMLPADARLQQRLQGWHAGSERYARQLHEMEREAYLAMKHREVVRQQAMAQRAASE</sequence>
<evidence type="ECO:0000313" key="1">
    <source>
        <dbReference type="EMBL" id="PYC24603.1"/>
    </source>
</evidence>
<gene>
    <name evidence="1" type="ORF">DMO17_11085</name>
</gene>